<sequence length="116" mass="13268">MIRKLTFSRFFNNLVKFNVSSVSGTAHVETVFYLFPCPGEHVWGKGRHAIHYSFPEMADISNFLRIHKILDMPPEEKVQRSHIRASNKMGRRHTSVCVCVSHWTLVLVTGGLEGKD</sequence>
<proteinExistence type="predicted"/>
<accession>A0A0K8TA11</accession>
<name>A0A0K8TA11_LYGHE</name>
<evidence type="ECO:0000313" key="1">
    <source>
        <dbReference type="EMBL" id="JAG62236.1"/>
    </source>
</evidence>
<dbReference type="EMBL" id="GBRD01003585">
    <property type="protein sequence ID" value="JAG62236.1"/>
    <property type="molecule type" value="Transcribed_RNA"/>
</dbReference>
<reference evidence="1" key="1">
    <citation type="submission" date="2014-09" db="EMBL/GenBank/DDBJ databases">
        <authorList>
            <person name="Magalhaes I.L.F."/>
            <person name="Oliveira U."/>
            <person name="Santos F.R."/>
            <person name="Vidigal T.H.D.A."/>
            <person name="Brescovit A.D."/>
            <person name="Santos A.J."/>
        </authorList>
    </citation>
    <scope>NUCLEOTIDE SEQUENCE</scope>
</reference>
<feature type="non-terminal residue" evidence="1">
    <location>
        <position position="116"/>
    </location>
</feature>
<organism evidence="1">
    <name type="scientific">Lygus hesperus</name>
    <name type="common">Western plant bug</name>
    <dbReference type="NCBI Taxonomy" id="30085"/>
    <lineage>
        <taxon>Eukaryota</taxon>
        <taxon>Metazoa</taxon>
        <taxon>Ecdysozoa</taxon>
        <taxon>Arthropoda</taxon>
        <taxon>Hexapoda</taxon>
        <taxon>Insecta</taxon>
        <taxon>Pterygota</taxon>
        <taxon>Neoptera</taxon>
        <taxon>Paraneoptera</taxon>
        <taxon>Hemiptera</taxon>
        <taxon>Heteroptera</taxon>
        <taxon>Panheteroptera</taxon>
        <taxon>Cimicomorpha</taxon>
        <taxon>Miridae</taxon>
        <taxon>Mirini</taxon>
        <taxon>Lygus</taxon>
    </lineage>
</organism>
<protein>
    <submittedName>
        <fullName evidence="1">Uncharacterized protein</fullName>
    </submittedName>
</protein>
<dbReference type="AlphaFoldDB" id="A0A0K8TA11"/>